<evidence type="ECO:0000256" key="4">
    <source>
        <dbReference type="ARBA" id="ARBA00023136"/>
    </source>
</evidence>
<comment type="subcellular location">
    <subcellularLocation>
        <location evidence="1">Membrane</location>
        <topology evidence="1">Multi-pass membrane protein</topology>
    </subcellularLocation>
</comment>
<accession>A0A6S6UDC0</accession>
<evidence type="ECO:0000256" key="1">
    <source>
        <dbReference type="ARBA" id="ARBA00004141"/>
    </source>
</evidence>
<name>A0A6S6UDC0_9GAMM</name>
<dbReference type="InterPro" id="IPR021147">
    <property type="entry name" value="DUF697"/>
</dbReference>
<dbReference type="Pfam" id="PF05128">
    <property type="entry name" value="DUF697"/>
    <property type="match status" value="1"/>
</dbReference>
<feature type="region of interest" description="Disordered" evidence="5">
    <location>
        <begin position="1"/>
        <end position="24"/>
    </location>
</feature>
<dbReference type="GO" id="GO:0016020">
    <property type="term" value="C:membrane"/>
    <property type="evidence" value="ECO:0007669"/>
    <property type="project" value="UniProtKB-SubCell"/>
</dbReference>
<evidence type="ECO:0000256" key="3">
    <source>
        <dbReference type="ARBA" id="ARBA00022989"/>
    </source>
</evidence>
<protein>
    <submittedName>
        <fullName evidence="6">GTPase domain-containing protein</fullName>
    </submittedName>
</protein>
<organism evidence="6">
    <name type="scientific">uncultured Thiotrichaceae bacterium</name>
    <dbReference type="NCBI Taxonomy" id="298394"/>
    <lineage>
        <taxon>Bacteria</taxon>
        <taxon>Pseudomonadati</taxon>
        <taxon>Pseudomonadota</taxon>
        <taxon>Gammaproteobacteria</taxon>
        <taxon>Thiotrichales</taxon>
        <taxon>Thiotrichaceae</taxon>
        <taxon>environmental samples</taxon>
    </lineage>
</organism>
<evidence type="ECO:0000313" key="6">
    <source>
        <dbReference type="EMBL" id="CAA6828361.1"/>
    </source>
</evidence>
<evidence type="ECO:0000256" key="5">
    <source>
        <dbReference type="SAM" id="MobiDB-lite"/>
    </source>
</evidence>
<keyword evidence="3" id="KW-1133">Transmembrane helix</keyword>
<dbReference type="EMBL" id="CACVAY010000148">
    <property type="protein sequence ID" value="CAA6828361.1"/>
    <property type="molecule type" value="Genomic_DNA"/>
</dbReference>
<sequence>MTYESVDQQPEKPSNNTAQESQTECETSVNISPDEMEAVINETVEIAANNIVKNHIIASITLGLVPIPLFDLAALTTTQMNMLRSLSELYDVPFEDSNSKSLVTSLVGGSLPVLGVLGLSSFAKLIPGIGSLVGSASLSITAGAVTYAVGQVFIMHFSEGGTLDDFNPKQAQVYFKREFEAGKTFVQDIKDEVKAMKAAKEPESGDS</sequence>
<evidence type="ECO:0000256" key="2">
    <source>
        <dbReference type="ARBA" id="ARBA00022692"/>
    </source>
</evidence>
<proteinExistence type="predicted"/>
<dbReference type="AlphaFoldDB" id="A0A6S6UDC0"/>
<reference evidence="6" key="1">
    <citation type="submission" date="2020-01" db="EMBL/GenBank/DDBJ databases">
        <authorList>
            <person name="Meier V. D."/>
            <person name="Meier V D."/>
        </authorList>
    </citation>
    <scope>NUCLEOTIDE SEQUENCE</scope>
    <source>
        <strain evidence="6">HLG_WM_MAG_07</strain>
    </source>
</reference>
<gene>
    <name evidence="6" type="ORF">HELGO_WM9204</name>
</gene>
<keyword evidence="4" id="KW-0472">Membrane</keyword>
<keyword evidence="2" id="KW-0812">Transmembrane</keyword>